<proteinExistence type="predicted"/>
<dbReference type="SUPFAM" id="SSF102114">
    <property type="entry name" value="Radical SAM enzymes"/>
    <property type="match status" value="1"/>
</dbReference>
<dbReference type="EMBL" id="BART01001505">
    <property type="protein sequence ID" value="GAG70096.1"/>
    <property type="molecule type" value="Genomic_DNA"/>
</dbReference>
<evidence type="ECO:0008006" key="2">
    <source>
        <dbReference type="Google" id="ProtNLM"/>
    </source>
</evidence>
<dbReference type="PANTHER" id="PTHR42731:SF1">
    <property type="entry name" value="RADICAL SAM DOMAIN PROTEIN"/>
    <property type="match status" value="1"/>
</dbReference>
<gene>
    <name evidence="1" type="ORF">S01H4_05255</name>
</gene>
<dbReference type="PANTHER" id="PTHR42731">
    <property type="entry name" value="SLL1084 PROTEIN"/>
    <property type="match status" value="1"/>
</dbReference>
<feature type="non-terminal residue" evidence="1">
    <location>
        <position position="1"/>
    </location>
</feature>
<protein>
    <recommendedName>
        <fullName evidence="2">Radical SAM core domain-containing protein</fullName>
    </recommendedName>
</protein>
<organism evidence="1">
    <name type="scientific">marine sediment metagenome</name>
    <dbReference type="NCBI Taxonomy" id="412755"/>
    <lineage>
        <taxon>unclassified sequences</taxon>
        <taxon>metagenomes</taxon>
        <taxon>ecological metagenomes</taxon>
    </lineage>
</organism>
<sequence length="176" mass="20103">EQIIEAAKIIRDSTVKNIKFYFLIGLPGEWENEADAIVELMTVISELGFEKDSLKVNVNPFIPKLNTPFQIYTDYFFNANLMSIKSKFEKIQNGISKIPSVKLKIKNIKKIINEAVIQTLFSLGDIEVSKLLLDYYHYGATFGSLKKAAKESKFLFDTYFEKIKEGYEPLPPSCSI</sequence>
<dbReference type="InterPro" id="IPR058240">
    <property type="entry name" value="rSAM_sf"/>
</dbReference>
<reference evidence="1" key="1">
    <citation type="journal article" date="2014" name="Front. Microbiol.">
        <title>High frequency of phylogenetically diverse reductive dehalogenase-homologous genes in deep subseafloor sedimentary metagenomes.</title>
        <authorList>
            <person name="Kawai M."/>
            <person name="Futagami T."/>
            <person name="Toyoda A."/>
            <person name="Takaki Y."/>
            <person name="Nishi S."/>
            <person name="Hori S."/>
            <person name="Arai W."/>
            <person name="Tsubouchi T."/>
            <person name="Morono Y."/>
            <person name="Uchiyama I."/>
            <person name="Ito T."/>
            <person name="Fujiyama A."/>
            <person name="Inagaki F."/>
            <person name="Takami H."/>
        </authorList>
    </citation>
    <scope>NUCLEOTIDE SEQUENCE</scope>
    <source>
        <strain evidence="1">Expedition CK06-06</strain>
    </source>
</reference>
<dbReference type="AlphaFoldDB" id="X1BDM9"/>
<comment type="caution">
    <text evidence="1">The sequence shown here is derived from an EMBL/GenBank/DDBJ whole genome shotgun (WGS) entry which is preliminary data.</text>
</comment>
<name>X1BDM9_9ZZZZ</name>
<evidence type="ECO:0000313" key="1">
    <source>
        <dbReference type="EMBL" id="GAG70096.1"/>
    </source>
</evidence>
<accession>X1BDM9</accession>